<dbReference type="AlphaFoldDB" id="A0A4P2PZH6"/>
<dbReference type="RefSeq" id="WP_129347265.1">
    <property type="nucleotide sequence ID" value="NZ_CP012670.1"/>
</dbReference>
<accession>A0A4P2PZH6</accession>
<organism evidence="1 2">
    <name type="scientific">Sorangium cellulosum</name>
    <name type="common">Polyangium cellulosum</name>
    <dbReference type="NCBI Taxonomy" id="56"/>
    <lineage>
        <taxon>Bacteria</taxon>
        <taxon>Pseudomonadati</taxon>
        <taxon>Myxococcota</taxon>
        <taxon>Polyangia</taxon>
        <taxon>Polyangiales</taxon>
        <taxon>Polyangiaceae</taxon>
        <taxon>Sorangium</taxon>
    </lineage>
</organism>
<protein>
    <submittedName>
        <fullName evidence="1">Uncharacterized protein</fullName>
    </submittedName>
</protein>
<sequence>MPSRPARLSHVIGVDDAPFAREHRGDVPVVGAVFAGLRLEGVLSTRVRRDGRNATAAIAAMISGCRFYAQAHVVLLQGIAVAGFNVVDLAALHDALALPVVVVARRLPDLPAIRDALLSRVRGGRRKWALIERAGPMEPVAGVYVQRAGISLEDAGALISRLSVHGRLPEPLRAAHLIAGGLATGESRGRA</sequence>
<proteinExistence type="inferred from homology"/>
<dbReference type="Gene3D" id="3.30.2170.10">
    <property type="entry name" value="archaeoglobus fulgidus dsm 4304 superfamily"/>
    <property type="match status" value="1"/>
</dbReference>
<evidence type="ECO:0000313" key="2">
    <source>
        <dbReference type="Proteomes" id="UP000295781"/>
    </source>
</evidence>
<dbReference type="Proteomes" id="UP000295781">
    <property type="component" value="Chromosome"/>
</dbReference>
<dbReference type="EMBL" id="CP012670">
    <property type="protein sequence ID" value="AUX22028.1"/>
    <property type="molecule type" value="Genomic_DNA"/>
</dbReference>
<gene>
    <name evidence="1" type="ORF">SOCEGT47_025290</name>
</gene>
<reference evidence="1 2" key="1">
    <citation type="submission" date="2015-09" db="EMBL/GenBank/DDBJ databases">
        <title>Sorangium comparison.</title>
        <authorList>
            <person name="Zaburannyi N."/>
            <person name="Bunk B."/>
            <person name="Overmann J."/>
            <person name="Mueller R."/>
        </authorList>
    </citation>
    <scope>NUCLEOTIDE SEQUENCE [LARGE SCALE GENOMIC DNA]</scope>
    <source>
        <strain evidence="1 2">So ceGT47</strain>
    </source>
</reference>
<dbReference type="PIRSF" id="PIRSF006380">
    <property type="entry name" value="UCP006380"/>
    <property type="match status" value="1"/>
</dbReference>
<dbReference type="OrthoDB" id="25804at2"/>
<name>A0A4P2PZH6_SORCE</name>
<dbReference type="InterPro" id="IPR002802">
    <property type="entry name" value="Endo_dU"/>
</dbReference>
<dbReference type="HAMAP" id="MF_00582">
    <property type="entry name" value="UPF0215"/>
    <property type="match status" value="1"/>
</dbReference>
<dbReference type="PANTHER" id="PTHR39518">
    <property type="entry name" value="UPF0215 PROTEIN MJ1150"/>
    <property type="match status" value="1"/>
</dbReference>
<dbReference type="Pfam" id="PF01949">
    <property type="entry name" value="Endo_dU"/>
    <property type="match status" value="1"/>
</dbReference>
<dbReference type="PANTHER" id="PTHR39518:SF2">
    <property type="entry name" value="UPF0215 PROTEIN MJ1150"/>
    <property type="match status" value="1"/>
</dbReference>
<evidence type="ECO:0000313" key="1">
    <source>
        <dbReference type="EMBL" id="AUX22028.1"/>
    </source>
</evidence>